<comment type="caution">
    <text evidence="1">The sequence shown here is derived from an EMBL/GenBank/DDBJ whole genome shotgun (WGS) entry which is preliminary data.</text>
</comment>
<dbReference type="AlphaFoldDB" id="A0AA36UGU1"/>
<gene>
    <name evidence="1" type="ORF">HMPREF9418_2549</name>
</gene>
<evidence type="ECO:0000313" key="1">
    <source>
        <dbReference type="EMBL" id="EGQ75027.1"/>
    </source>
</evidence>
<protein>
    <submittedName>
        <fullName evidence="1">Uncharacterized protein</fullName>
    </submittedName>
</protein>
<name>A0AA36UGU1_9NEIS</name>
<organism evidence="1 2">
    <name type="scientific">Neisseria macacae ATCC 33926</name>
    <dbReference type="NCBI Taxonomy" id="997348"/>
    <lineage>
        <taxon>Bacteria</taxon>
        <taxon>Pseudomonadati</taxon>
        <taxon>Pseudomonadota</taxon>
        <taxon>Betaproteobacteria</taxon>
        <taxon>Neisseriales</taxon>
        <taxon>Neisseriaceae</taxon>
        <taxon>Neisseria</taxon>
    </lineage>
</organism>
<dbReference type="Proteomes" id="UP000004982">
    <property type="component" value="Unassembled WGS sequence"/>
</dbReference>
<dbReference type="EMBL" id="AFQE01000128">
    <property type="protein sequence ID" value="EGQ75027.1"/>
    <property type="molecule type" value="Genomic_DNA"/>
</dbReference>
<proteinExistence type="predicted"/>
<accession>A0AA36UGU1</accession>
<sequence>MKNVCHFHCFILLSLEMSVAFAKGRLKAQICLSDDLLTSC</sequence>
<evidence type="ECO:0000313" key="2">
    <source>
        <dbReference type="Proteomes" id="UP000004982"/>
    </source>
</evidence>
<reference evidence="1 2" key="1">
    <citation type="submission" date="2011-05" db="EMBL/GenBank/DDBJ databases">
        <authorList>
            <person name="Muzny D."/>
            <person name="Qin X."/>
            <person name="Deng J."/>
            <person name="Jiang H."/>
            <person name="Liu Y."/>
            <person name="Qu J."/>
            <person name="Song X.-Z."/>
            <person name="Zhang L."/>
            <person name="Thornton R."/>
            <person name="Coyle M."/>
            <person name="Francisco L."/>
            <person name="Jackson L."/>
            <person name="Javaid M."/>
            <person name="Korchina V."/>
            <person name="Kovar C."/>
            <person name="Mata R."/>
            <person name="Mathew T."/>
            <person name="Ngo R."/>
            <person name="Nguyen L."/>
            <person name="Nguyen N."/>
            <person name="Okwuonu G."/>
            <person name="Ongeri F."/>
            <person name="Pham C."/>
            <person name="Simmons D."/>
            <person name="Wilczek-Boney K."/>
            <person name="Hale W."/>
            <person name="Jakkamsetti A."/>
            <person name="Pham P."/>
            <person name="Ruth R."/>
            <person name="San Lucas F."/>
            <person name="Warren J."/>
            <person name="Zhang J."/>
            <person name="Zhao Z."/>
            <person name="Zhou C."/>
            <person name="Zhu D."/>
            <person name="Lee S."/>
            <person name="Bess C."/>
            <person name="Blankenburg K."/>
            <person name="Forbes L."/>
            <person name="Fu Q."/>
            <person name="Gubbala S."/>
            <person name="Hirani K."/>
            <person name="Jayaseelan J.C."/>
            <person name="Lara F."/>
            <person name="Munidasa M."/>
            <person name="Palculict T."/>
            <person name="Patil S."/>
            <person name="Pu L.-L."/>
            <person name="Saada N."/>
            <person name="Tang L."/>
            <person name="Weissenberger G."/>
            <person name="Zhu Y."/>
            <person name="Hemphill L."/>
            <person name="Shang Y."/>
            <person name="Youmans B."/>
            <person name="Ayvaz T."/>
            <person name="Ross M."/>
            <person name="Santibanez J."/>
            <person name="Aqrawi P."/>
            <person name="Gross S."/>
            <person name="Joshi V."/>
            <person name="Fowler G."/>
            <person name="Nazareth L."/>
            <person name="Reid J."/>
            <person name="Worley K."/>
            <person name="Petrosino J."/>
            <person name="Highlander S."/>
            <person name="Gibbs R."/>
        </authorList>
    </citation>
    <scope>NUCLEOTIDE SEQUENCE [LARGE SCALE GENOMIC DNA]</scope>
    <source>
        <strain evidence="1 2">ATCC 33926</strain>
    </source>
</reference>